<keyword evidence="5 7" id="KW-0067">ATP-binding</keyword>
<protein>
    <submittedName>
        <fullName evidence="7">ABC transporter ATP-binding protein</fullName>
    </submittedName>
</protein>
<sequence>MPDPLLEIDSIEKRFDDFVAVDCVSLSVAPGETVGLLGVNGAGKTTLMNMILGLISPTSGSIRAFGLDLATHRIPILERTNFCTTYATLPGNIKVRHNLEIFARLYSVPKPKEKVAELLELLEITRLSEKITGQLSAGESTRVNLAKALLNDPQLLLLDEPTASLDPDIADKVRKLVRRVQSERHPAILYTSHNMRDIHEVCDRVLFLHQGRILASGTADEITAQFEGKDLDEVFIKIARNELKAPSPPTR</sequence>
<dbReference type="Proteomes" id="UP001596472">
    <property type="component" value="Unassembled WGS sequence"/>
</dbReference>
<evidence type="ECO:0000256" key="2">
    <source>
        <dbReference type="ARBA" id="ARBA00022448"/>
    </source>
</evidence>
<evidence type="ECO:0000256" key="1">
    <source>
        <dbReference type="ARBA" id="ARBA00005417"/>
    </source>
</evidence>
<reference evidence="8" key="1">
    <citation type="journal article" date="2019" name="Int. J. Syst. Evol. Microbiol.">
        <title>The Global Catalogue of Microorganisms (GCM) 10K type strain sequencing project: providing services to taxonomists for standard genome sequencing and annotation.</title>
        <authorList>
            <consortium name="The Broad Institute Genomics Platform"/>
            <consortium name="The Broad Institute Genome Sequencing Center for Infectious Disease"/>
            <person name="Wu L."/>
            <person name="Ma J."/>
        </authorList>
    </citation>
    <scope>NUCLEOTIDE SEQUENCE [LARGE SCALE GENOMIC DNA]</scope>
    <source>
        <strain evidence="8">CGMCC 4.1467</strain>
    </source>
</reference>
<dbReference type="Pfam" id="PF00005">
    <property type="entry name" value="ABC_tran"/>
    <property type="match status" value="1"/>
</dbReference>
<dbReference type="GO" id="GO:0005524">
    <property type="term" value="F:ATP binding"/>
    <property type="evidence" value="ECO:0007669"/>
    <property type="project" value="UniProtKB-KW"/>
</dbReference>
<dbReference type="InterPro" id="IPR017871">
    <property type="entry name" value="ABC_transporter-like_CS"/>
</dbReference>
<comment type="similarity">
    <text evidence="1">Belongs to the ABC transporter superfamily.</text>
</comment>
<keyword evidence="8" id="KW-1185">Reference proteome</keyword>
<dbReference type="RefSeq" id="WP_379708298.1">
    <property type="nucleotide sequence ID" value="NZ_JBHTBS010000001.1"/>
</dbReference>
<evidence type="ECO:0000256" key="3">
    <source>
        <dbReference type="ARBA" id="ARBA00022458"/>
    </source>
</evidence>
<name>A0ABW2L262_9BACT</name>
<organism evidence="7 8">
    <name type="scientific">Haloferula chungangensis</name>
    <dbReference type="NCBI Taxonomy" id="1048331"/>
    <lineage>
        <taxon>Bacteria</taxon>
        <taxon>Pseudomonadati</taxon>
        <taxon>Verrucomicrobiota</taxon>
        <taxon>Verrucomicrobiia</taxon>
        <taxon>Verrucomicrobiales</taxon>
        <taxon>Verrucomicrobiaceae</taxon>
        <taxon>Haloferula</taxon>
    </lineage>
</organism>
<keyword evidence="4" id="KW-0547">Nucleotide-binding</keyword>
<evidence type="ECO:0000256" key="4">
    <source>
        <dbReference type="ARBA" id="ARBA00022741"/>
    </source>
</evidence>
<proteinExistence type="inferred from homology"/>
<dbReference type="EMBL" id="JBHTBS010000001">
    <property type="protein sequence ID" value="MFC7335814.1"/>
    <property type="molecule type" value="Genomic_DNA"/>
</dbReference>
<dbReference type="InterPro" id="IPR027417">
    <property type="entry name" value="P-loop_NTPase"/>
</dbReference>
<feature type="domain" description="ABC transporter" evidence="6">
    <location>
        <begin position="6"/>
        <end position="235"/>
    </location>
</feature>
<dbReference type="Gene3D" id="3.40.50.300">
    <property type="entry name" value="P-loop containing nucleotide triphosphate hydrolases"/>
    <property type="match status" value="1"/>
</dbReference>
<dbReference type="SUPFAM" id="SSF52540">
    <property type="entry name" value="P-loop containing nucleoside triphosphate hydrolases"/>
    <property type="match status" value="1"/>
</dbReference>
<evidence type="ECO:0000259" key="6">
    <source>
        <dbReference type="PROSITE" id="PS50893"/>
    </source>
</evidence>
<dbReference type="InterPro" id="IPR003593">
    <property type="entry name" value="AAA+_ATPase"/>
</dbReference>
<evidence type="ECO:0000313" key="7">
    <source>
        <dbReference type="EMBL" id="MFC7335814.1"/>
    </source>
</evidence>
<dbReference type="SMART" id="SM00382">
    <property type="entry name" value="AAA"/>
    <property type="match status" value="1"/>
</dbReference>
<dbReference type="PROSITE" id="PS00211">
    <property type="entry name" value="ABC_TRANSPORTER_1"/>
    <property type="match status" value="1"/>
</dbReference>
<evidence type="ECO:0000256" key="5">
    <source>
        <dbReference type="ARBA" id="ARBA00022840"/>
    </source>
</evidence>
<dbReference type="InterPro" id="IPR003439">
    <property type="entry name" value="ABC_transporter-like_ATP-bd"/>
</dbReference>
<keyword evidence="3" id="KW-0536">Nodulation</keyword>
<dbReference type="InterPro" id="IPR050763">
    <property type="entry name" value="ABC_transporter_ATP-binding"/>
</dbReference>
<keyword evidence="2" id="KW-0813">Transport</keyword>
<evidence type="ECO:0000313" key="8">
    <source>
        <dbReference type="Proteomes" id="UP001596472"/>
    </source>
</evidence>
<dbReference type="PANTHER" id="PTHR42711:SF5">
    <property type="entry name" value="ABC TRANSPORTER ATP-BINDING PROTEIN NATA"/>
    <property type="match status" value="1"/>
</dbReference>
<accession>A0ABW2L262</accession>
<dbReference type="PANTHER" id="PTHR42711">
    <property type="entry name" value="ABC TRANSPORTER ATP-BINDING PROTEIN"/>
    <property type="match status" value="1"/>
</dbReference>
<comment type="caution">
    <text evidence="7">The sequence shown here is derived from an EMBL/GenBank/DDBJ whole genome shotgun (WGS) entry which is preliminary data.</text>
</comment>
<dbReference type="PROSITE" id="PS50893">
    <property type="entry name" value="ABC_TRANSPORTER_2"/>
    <property type="match status" value="1"/>
</dbReference>
<gene>
    <name evidence="7" type="ORF">ACFQY0_01390</name>
</gene>